<comment type="caution">
    <text evidence="1">The sequence shown here is derived from an EMBL/GenBank/DDBJ whole genome shotgun (WGS) entry which is preliminary data.</text>
</comment>
<keyword evidence="2" id="KW-1185">Reference proteome</keyword>
<accession>A0ACB7YN05</accession>
<protein>
    <submittedName>
        <fullName evidence="1">Uncharacterized protein</fullName>
    </submittedName>
</protein>
<gene>
    <name evidence="1" type="ORF">Vadar_014984</name>
</gene>
<organism evidence="1 2">
    <name type="scientific">Vaccinium darrowii</name>
    <dbReference type="NCBI Taxonomy" id="229202"/>
    <lineage>
        <taxon>Eukaryota</taxon>
        <taxon>Viridiplantae</taxon>
        <taxon>Streptophyta</taxon>
        <taxon>Embryophyta</taxon>
        <taxon>Tracheophyta</taxon>
        <taxon>Spermatophyta</taxon>
        <taxon>Magnoliopsida</taxon>
        <taxon>eudicotyledons</taxon>
        <taxon>Gunneridae</taxon>
        <taxon>Pentapetalae</taxon>
        <taxon>asterids</taxon>
        <taxon>Ericales</taxon>
        <taxon>Ericaceae</taxon>
        <taxon>Vaccinioideae</taxon>
        <taxon>Vaccinieae</taxon>
        <taxon>Vaccinium</taxon>
    </lineage>
</organism>
<sequence length="102" mass="11500">MKEASKKKMYPCLKEASKKKMYPCRNRKSMMARLQFGLKYSGFLMTLATSATGINLKLSTSPSAERNNQVKKRNFAANNSIENGNKHLTVEMPIPIDDAIKD</sequence>
<dbReference type="EMBL" id="CM037161">
    <property type="protein sequence ID" value="KAH7854534.1"/>
    <property type="molecule type" value="Genomic_DNA"/>
</dbReference>
<proteinExistence type="predicted"/>
<name>A0ACB7YN05_9ERIC</name>
<reference evidence="1 2" key="1">
    <citation type="journal article" date="2021" name="Hortic Res">
        <title>High-quality reference genome and annotation aids understanding of berry development for evergreen blueberry (Vaccinium darrowii).</title>
        <authorList>
            <person name="Yu J."/>
            <person name="Hulse-Kemp A.M."/>
            <person name="Babiker E."/>
            <person name="Staton M."/>
        </authorList>
    </citation>
    <scope>NUCLEOTIDE SEQUENCE [LARGE SCALE GENOMIC DNA]</scope>
    <source>
        <strain evidence="2">cv. NJ 8807/NJ 8810</strain>
        <tissue evidence="1">Young leaf</tissue>
    </source>
</reference>
<evidence type="ECO:0000313" key="1">
    <source>
        <dbReference type="EMBL" id="KAH7854534.1"/>
    </source>
</evidence>
<evidence type="ECO:0000313" key="2">
    <source>
        <dbReference type="Proteomes" id="UP000828048"/>
    </source>
</evidence>
<dbReference type="Proteomes" id="UP000828048">
    <property type="component" value="Chromosome 11"/>
</dbReference>